<gene>
    <name evidence="1" type="ORF">B0A89_04060</name>
</gene>
<dbReference type="Proteomes" id="UP000193017">
    <property type="component" value="Chromosome"/>
</dbReference>
<keyword evidence="2" id="KW-1185">Reference proteome</keyword>
<dbReference type="AlphaFoldDB" id="A0A1W6CVM5"/>
<evidence type="ECO:0000313" key="2">
    <source>
        <dbReference type="Proteomes" id="UP000193017"/>
    </source>
</evidence>
<name>A0A1W6CVM5_9RHOB</name>
<proteinExistence type="predicted"/>
<sequence length="114" mass="12200">MTIALILQAALVAAGLALAGFCFMLSHRLKKLNDLETGLGGAIAVMAAEIARLEAALAAAKAGATTATNGLAQEIEKARSERAYWALQRQFLPAQAEPRRTLRRRRAISEVRDA</sequence>
<accession>A0A1W6CVM5</accession>
<dbReference type="STRING" id="1945662.B0A89_04060"/>
<dbReference type="RefSeq" id="WP_085377037.1">
    <property type="nucleotide sequence ID" value="NZ_CP020612.1"/>
</dbReference>
<evidence type="ECO:0000313" key="1">
    <source>
        <dbReference type="EMBL" id="ARJ68928.1"/>
    </source>
</evidence>
<organism evidence="1 2">
    <name type="scientific">Paracoccus contaminans</name>
    <dbReference type="NCBI Taxonomy" id="1945662"/>
    <lineage>
        <taxon>Bacteria</taxon>
        <taxon>Pseudomonadati</taxon>
        <taxon>Pseudomonadota</taxon>
        <taxon>Alphaproteobacteria</taxon>
        <taxon>Rhodobacterales</taxon>
        <taxon>Paracoccaceae</taxon>
        <taxon>Paracoccus</taxon>
    </lineage>
</organism>
<dbReference type="KEGG" id="pcon:B0A89_04060"/>
<protein>
    <submittedName>
        <fullName evidence="1">Uncharacterized protein</fullName>
    </submittedName>
</protein>
<dbReference type="EMBL" id="CP020612">
    <property type="protein sequence ID" value="ARJ68928.1"/>
    <property type="molecule type" value="Genomic_DNA"/>
</dbReference>
<reference evidence="1 2" key="1">
    <citation type="submission" date="2017-03" db="EMBL/GenBank/DDBJ databases">
        <title>Genome sequence of Paracoccus contaminans isolated from a water microcosm.</title>
        <authorList>
            <person name="Aurass P."/>
            <person name="Karste S."/>
            <person name="Trost E."/>
            <person name="Glaeser S.P."/>
            <person name="Kaempfer P."/>
            <person name="Flieger A."/>
        </authorList>
    </citation>
    <scope>NUCLEOTIDE SEQUENCE [LARGE SCALE GENOMIC DNA]</scope>
    <source>
        <strain evidence="2">RKI 16-01929T\LMG 29738T\CCM 8701T\CIP 111112T</strain>
    </source>
</reference>